<evidence type="ECO:0000313" key="3">
    <source>
        <dbReference type="Proteomes" id="UP000672097"/>
    </source>
</evidence>
<dbReference type="EMBL" id="JAGQDG010000006">
    <property type="protein sequence ID" value="MBQ0937038.1"/>
    <property type="molecule type" value="Genomic_DNA"/>
</dbReference>
<sequence length="154" mass="17130">MPATAIDLDTLPGHHIRRLHQIAVAVFLQETEDHGITPVQFAALQAVANTPGLDQRSLAARIGLDTSTLANVVDRLETRGWMQRNASPEDKRVRLLTLTHEGEQLLAGVLPDMQRAQERILAPLPKAERKEFMRMLRTLVDANNELSRAPSTSQ</sequence>
<dbReference type="PROSITE" id="PS50995">
    <property type="entry name" value="HTH_MARR_2"/>
    <property type="match status" value="1"/>
</dbReference>
<feature type="domain" description="HTH marR-type" evidence="1">
    <location>
        <begin position="1"/>
        <end position="141"/>
    </location>
</feature>
<comment type="caution">
    <text evidence="2">The sequence shown here is derived from an EMBL/GenBank/DDBJ whole genome shotgun (WGS) entry which is preliminary data.</text>
</comment>
<evidence type="ECO:0000313" key="2">
    <source>
        <dbReference type="EMBL" id="MBQ0937038.1"/>
    </source>
</evidence>
<dbReference type="SMART" id="SM00347">
    <property type="entry name" value="HTH_MARR"/>
    <property type="match status" value="1"/>
</dbReference>
<dbReference type="RefSeq" id="WP_210810446.1">
    <property type="nucleotide sequence ID" value="NZ_JAGQDG010000006.1"/>
</dbReference>
<accession>A0ABS5E0X6</accession>
<dbReference type="InterPro" id="IPR036388">
    <property type="entry name" value="WH-like_DNA-bd_sf"/>
</dbReference>
<dbReference type="PRINTS" id="PR00598">
    <property type="entry name" value="HTHMARR"/>
</dbReference>
<reference evidence="2 3" key="1">
    <citation type="submission" date="2021-04" db="EMBL/GenBank/DDBJ databases">
        <title>The genome sequence of type strain Ideonella paludis KCTC 32238.</title>
        <authorList>
            <person name="Liu Y."/>
        </authorList>
    </citation>
    <scope>NUCLEOTIDE SEQUENCE [LARGE SCALE GENOMIC DNA]</scope>
    <source>
        <strain evidence="2 3">KCTC 32238</strain>
    </source>
</reference>
<dbReference type="PANTHER" id="PTHR33164">
    <property type="entry name" value="TRANSCRIPTIONAL REGULATOR, MARR FAMILY"/>
    <property type="match status" value="1"/>
</dbReference>
<dbReference type="SUPFAM" id="SSF46785">
    <property type="entry name" value="Winged helix' DNA-binding domain"/>
    <property type="match status" value="1"/>
</dbReference>
<organism evidence="2 3">
    <name type="scientific">Ideonella paludis</name>
    <dbReference type="NCBI Taxonomy" id="1233411"/>
    <lineage>
        <taxon>Bacteria</taxon>
        <taxon>Pseudomonadati</taxon>
        <taxon>Pseudomonadota</taxon>
        <taxon>Betaproteobacteria</taxon>
        <taxon>Burkholderiales</taxon>
        <taxon>Sphaerotilaceae</taxon>
        <taxon>Ideonella</taxon>
    </lineage>
</organism>
<dbReference type="Pfam" id="PF01047">
    <property type="entry name" value="MarR"/>
    <property type="match status" value="1"/>
</dbReference>
<dbReference type="PANTHER" id="PTHR33164:SF95">
    <property type="entry name" value="TRANSCRIPTIONAL REGULATOR"/>
    <property type="match status" value="1"/>
</dbReference>
<evidence type="ECO:0000259" key="1">
    <source>
        <dbReference type="PROSITE" id="PS50995"/>
    </source>
</evidence>
<name>A0ABS5E0X6_9BURK</name>
<dbReference type="Gene3D" id="1.10.10.10">
    <property type="entry name" value="Winged helix-like DNA-binding domain superfamily/Winged helix DNA-binding domain"/>
    <property type="match status" value="1"/>
</dbReference>
<keyword evidence="3" id="KW-1185">Reference proteome</keyword>
<dbReference type="Proteomes" id="UP000672097">
    <property type="component" value="Unassembled WGS sequence"/>
</dbReference>
<protein>
    <submittedName>
        <fullName evidence="2">MarR family transcriptional regulator</fullName>
    </submittedName>
</protein>
<proteinExistence type="predicted"/>
<gene>
    <name evidence="2" type="ORF">KAK11_17050</name>
</gene>
<dbReference type="InterPro" id="IPR039422">
    <property type="entry name" value="MarR/SlyA-like"/>
</dbReference>
<dbReference type="InterPro" id="IPR036390">
    <property type="entry name" value="WH_DNA-bd_sf"/>
</dbReference>
<dbReference type="InterPro" id="IPR000835">
    <property type="entry name" value="HTH_MarR-typ"/>
</dbReference>